<dbReference type="GO" id="GO:0034587">
    <property type="term" value="P:piRNA processing"/>
    <property type="evidence" value="ECO:0007669"/>
    <property type="project" value="TreeGrafter"/>
</dbReference>
<feature type="compositionally biased region" description="Polar residues" evidence="2">
    <location>
        <begin position="1220"/>
        <end position="1242"/>
    </location>
</feature>
<protein>
    <submittedName>
        <fullName evidence="4">Tudor domain-containing protein 15</fullName>
    </submittedName>
</protein>
<name>A0AAV1Q521_SCOSC</name>
<organism evidence="4 5">
    <name type="scientific">Scomber scombrus</name>
    <name type="common">Atlantic mackerel</name>
    <name type="synonym">Scomber vernalis</name>
    <dbReference type="NCBI Taxonomy" id="13677"/>
    <lineage>
        <taxon>Eukaryota</taxon>
        <taxon>Metazoa</taxon>
        <taxon>Chordata</taxon>
        <taxon>Craniata</taxon>
        <taxon>Vertebrata</taxon>
        <taxon>Euteleostomi</taxon>
        <taxon>Actinopterygii</taxon>
        <taxon>Neopterygii</taxon>
        <taxon>Teleostei</taxon>
        <taxon>Neoteleostei</taxon>
        <taxon>Acanthomorphata</taxon>
        <taxon>Pelagiaria</taxon>
        <taxon>Scombriformes</taxon>
        <taxon>Scombridae</taxon>
        <taxon>Scomber</taxon>
    </lineage>
</organism>
<accession>A0AAV1Q521</accession>
<dbReference type="GO" id="GO:0043186">
    <property type="term" value="C:P granule"/>
    <property type="evidence" value="ECO:0007669"/>
    <property type="project" value="TreeGrafter"/>
</dbReference>
<dbReference type="EMBL" id="CAWUFR010000488">
    <property type="protein sequence ID" value="CAK6978464.1"/>
    <property type="molecule type" value="Genomic_DNA"/>
</dbReference>
<dbReference type="Pfam" id="PF00567">
    <property type="entry name" value="TUDOR"/>
    <property type="match status" value="8"/>
</dbReference>
<dbReference type="GO" id="GO:0030719">
    <property type="term" value="P:P granule organization"/>
    <property type="evidence" value="ECO:0007669"/>
    <property type="project" value="TreeGrafter"/>
</dbReference>
<dbReference type="PANTHER" id="PTHR22948:SF7">
    <property type="entry name" value="TUDOR DOMAIN-CONTAINING PROTEIN 15"/>
    <property type="match status" value="1"/>
</dbReference>
<dbReference type="PANTHER" id="PTHR22948">
    <property type="entry name" value="TUDOR DOMAIN CONTAINING PROTEIN"/>
    <property type="match status" value="1"/>
</dbReference>
<keyword evidence="1" id="KW-0175">Coiled coil</keyword>
<feature type="domain" description="Tudor" evidence="3">
    <location>
        <begin position="1335"/>
        <end position="1393"/>
    </location>
</feature>
<evidence type="ECO:0000313" key="5">
    <source>
        <dbReference type="Proteomes" id="UP001314229"/>
    </source>
</evidence>
<dbReference type="PROSITE" id="PS50304">
    <property type="entry name" value="TUDOR"/>
    <property type="match status" value="7"/>
</dbReference>
<gene>
    <name evidence="4" type="ORF">FSCOSCO3_A022659</name>
</gene>
<feature type="region of interest" description="Disordered" evidence="2">
    <location>
        <begin position="1171"/>
        <end position="1272"/>
    </location>
</feature>
<feature type="domain" description="Tudor" evidence="3">
    <location>
        <begin position="99"/>
        <end position="157"/>
    </location>
</feature>
<feature type="region of interest" description="Disordered" evidence="2">
    <location>
        <begin position="1458"/>
        <end position="1516"/>
    </location>
</feature>
<feature type="compositionally biased region" description="Basic residues" evidence="2">
    <location>
        <begin position="1530"/>
        <end position="1545"/>
    </location>
</feature>
<comment type="caution">
    <text evidence="4">The sequence shown here is derived from an EMBL/GenBank/DDBJ whole genome shotgun (WGS) entry which is preliminary data.</text>
</comment>
<feature type="compositionally biased region" description="Basic residues" evidence="2">
    <location>
        <begin position="1208"/>
        <end position="1218"/>
    </location>
</feature>
<feature type="region of interest" description="Disordered" evidence="2">
    <location>
        <begin position="1530"/>
        <end position="1551"/>
    </location>
</feature>
<evidence type="ECO:0000313" key="4">
    <source>
        <dbReference type="EMBL" id="CAK6978464.1"/>
    </source>
</evidence>
<feature type="region of interest" description="Disordered" evidence="2">
    <location>
        <begin position="1971"/>
        <end position="2020"/>
    </location>
</feature>
<dbReference type="InterPro" id="IPR050621">
    <property type="entry name" value="Tudor_domain_containing"/>
</dbReference>
<feature type="domain" description="Tudor" evidence="3">
    <location>
        <begin position="1618"/>
        <end position="1676"/>
    </location>
</feature>
<feature type="domain" description="Tudor" evidence="3">
    <location>
        <begin position="557"/>
        <end position="615"/>
    </location>
</feature>
<sequence>MTEEAADRQLNNSPGSAHDSVVTDVAAMLSMMGSEYQKSKDSGPSGPRALWPVDLKLTHLDWNPEATLIHFQAQYLSICELDYNILQGEIQNIPKTKTAVNIGEFCLVEDLTSARWYRGRVQNRKEDLFDVFLIDHGNVLSVDIDRVSSCSNDLFILPPKIVCGFLANVLMLHGFSSSVVDDYLSCLIGKNVTGYIQALLPHKVLLLEAPDINENLVRHGFGRHVDTDTFLLLAEMLTEVPLKQNIDPVPDLLIEKQRGQEYCFKSGLQGYEEILSFCGPKLSCGTRAKVRVTAAVNPGLLYCQMVSMETDLREMSKKLADVFEYRTKDHHYKTPENLGLLCSVKGKDGNWYRGFVQFLPVNSQVRVLFIDYGFIESVKVENVHRLPPDFYTAPIMAFPCSLSALNVQDEAVKTQQLSFLKAGLLGEVLDVEISHFEEKQHLYSITVFSAQDNHVKEPESVQELPRKKVQSDFETEEVSAQGGYLFCDTIIGEALDKTLEEEEVQEGSVFVGYVEHIQNPNHFWIRTQKRNNEFEEMMTQLADHFSDVKLDEDTLVNPDLGTMCCAVYEEDMHFYRGVVIDTLEHGAEVLFVDFGNIEKVPHMLIKKIPETFSSKSAFAICCSLANVVPLDEVWTSTATDFFRRAVSNKAMLLHVVQMRKNKFVVDLFEMGSDNSPTISELLISSKQAEYWNSIRIGAMVQNKTEVTEKTTRSLRYCVTPDISENTEWDDLGQNENTGQNEIKKVQVATSFKALSIKPGCEFAVCCSFIISPSEFWCRPLEKVLALEELMSKIQQYYKTHTVPLQSGDSCCVANSPLDGIWYRAFITHRQKYHVRVILVDYGITIQLKEHNLQTIMPEFVDLEGQAFRCSLYNLIEPVETKSCGGWNPEVCNSLKAFSNSPGHLRCKVVSQLSVKNKELYNVVDLYNTQTRQSITKVLVKQGLAREATLSTKQLSTVSPESFVYSSFDLDIKSQEKTYVTHVSNHCEVYCHLERNTELIEELEEKILEESEKMKQASRRAVVRKLCLAKYLDGIWYRGLAHPVESPLHLSVFFVDYGNTIISEKTHVMFIRRDSADLLYTPVQAVKFNLASVSKEEHYAYVKEWLDGAILNKQVRAVIVGKSDDGSFDVELYDGEVNINEKVKEIIVSCSPKPQTVVSLNASSTKTKCKCTHHKTGMRTPVKSKSQLKERSSHSPRSIVQRGVGSSLYKRKEKNKKTYVKAQNSKVKNLTELNDTNTKNTESCIPHKHTPVKQQREHHDAKTEQPEHTEETEIPQLSFLPDIKVSMGFRAKCFVSHIDSVDRFFLQLSEDEPAILKMGEDLSSGVSRESLKTTPSLRINDLVLAEYEEDGALYRSVVKDHEGTCYTVEFVDYGNSAVIGKEKIYSIPQEYLSQPRLSISCSLLDTSTYKNDTSFIDAVMEKPLMVDFIRQYGTHWQVKVEVLGEAVGLPTALEAAVETSAATKKGEEASSSSSEIDEKVRSCEQTSLTVRDEETRSESEARTVEGEKLSLKPPPVSLSTKLKVKSCRGYNKKNTRNKSYSKKIQRKTSNSPVKVKNDCAEKVITSIVQAKDTENGVVLSVLSNGRFYVRLNKTSDKLAALESRIAVNLHRCDIVAEEDMKQGLKCLVQVDKDSQWKRAVVQHVGQDKCQVLLVDHGLTEEIPTGSIRRQCSDMTKIPNLAVLCKMNCLGFSQGGDANKWEILKPMIDQEVKLVFVHYSKVDKLWMVEIVINGLFLNNHITSITSLAETQNMAAEELTLVTSPRQLTFAPIHIDKAYSGIAAAVATPFEFCVVLEDLLLVMNKVSVMLGDLPGKMPPLPEAHLIPGACCMLKSDTKNKWCRAEIIHADTTIVLNLADYGHCECVPYDDISKLKKLPDELIKLPKMTYPCILRGVKPVGLDGEWTDEAAVFFQQCLYQRNLQIYFREFVSNTNWKVDVLANGIHVAKELVDAGHAGYVDVMLGLRFQEQSLSKACPPAPDSEEECGPDDEGLDRNSDLSSDVDDEAEGKMAPDIESGSSLLM</sequence>
<feature type="domain" description="Tudor" evidence="3">
    <location>
        <begin position="1019"/>
        <end position="1077"/>
    </location>
</feature>
<dbReference type="Proteomes" id="UP001314229">
    <property type="component" value="Unassembled WGS sequence"/>
</dbReference>
<dbReference type="SUPFAM" id="SSF50199">
    <property type="entry name" value="Staphylococcal nuclease"/>
    <property type="match status" value="1"/>
</dbReference>
<dbReference type="InterPro" id="IPR035437">
    <property type="entry name" value="SNase_OB-fold_sf"/>
</dbReference>
<reference evidence="4 5" key="1">
    <citation type="submission" date="2024-01" db="EMBL/GenBank/DDBJ databases">
        <authorList>
            <person name="Alioto T."/>
            <person name="Alioto T."/>
            <person name="Gomez Garrido J."/>
        </authorList>
    </citation>
    <scope>NUCLEOTIDE SEQUENCE [LARGE SCALE GENOMIC DNA]</scope>
</reference>
<proteinExistence type="predicted"/>
<evidence type="ECO:0000256" key="1">
    <source>
        <dbReference type="SAM" id="Coils"/>
    </source>
</evidence>
<feature type="domain" description="Tudor" evidence="3">
    <location>
        <begin position="803"/>
        <end position="862"/>
    </location>
</feature>
<keyword evidence="5" id="KW-1185">Reference proteome</keyword>
<dbReference type="InterPro" id="IPR002999">
    <property type="entry name" value="Tudor"/>
</dbReference>
<feature type="domain" description="Tudor" evidence="3">
    <location>
        <begin position="335"/>
        <end position="393"/>
    </location>
</feature>
<dbReference type="SMART" id="SM00333">
    <property type="entry name" value="TUDOR"/>
    <property type="match status" value="8"/>
</dbReference>
<dbReference type="GO" id="GO:0007283">
    <property type="term" value="P:spermatogenesis"/>
    <property type="evidence" value="ECO:0007669"/>
    <property type="project" value="TreeGrafter"/>
</dbReference>
<dbReference type="Gene3D" id="2.30.30.140">
    <property type="match status" value="7"/>
</dbReference>
<feature type="coiled-coil region" evidence="1">
    <location>
        <begin position="992"/>
        <end position="1019"/>
    </location>
</feature>
<feature type="compositionally biased region" description="Acidic residues" evidence="2">
    <location>
        <begin position="1978"/>
        <end position="1989"/>
    </location>
</feature>
<feature type="compositionally biased region" description="Basic and acidic residues" evidence="2">
    <location>
        <begin position="1489"/>
        <end position="1509"/>
    </location>
</feature>
<evidence type="ECO:0000256" key="2">
    <source>
        <dbReference type="SAM" id="MobiDB-lite"/>
    </source>
</evidence>
<feature type="compositionally biased region" description="Basic and acidic residues" evidence="2">
    <location>
        <begin position="1253"/>
        <end position="1270"/>
    </location>
</feature>
<dbReference type="Gene3D" id="2.40.50.90">
    <property type="match status" value="3"/>
</dbReference>
<evidence type="ECO:0000259" key="3">
    <source>
        <dbReference type="PROSITE" id="PS50304"/>
    </source>
</evidence>
<dbReference type="SUPFAM" id="SSF63748">
    <property type="entry name" value="Tudor/PWWP/MBT"/>
    <property type="match status" value="8"/>
</dbReference>